<dbReference type="KEGG" id="ntr:B0W44_01830"/>
<evidence type="ECO:0000313" key="3">
    <source>
        <dbReference type="EMBL" id="AQS54701.1"/>
    </source>
</evidence>
<dbReference type="Proteomes" id="UP000188603">
    <property type="component" value="Chromosome"/>
</dbReference>
<dbReference type="InterPro" id="IPR002881">
    <property type="entry name" value="DUF58"/>
</dbReference>
<keyword evidence="4" id="KW-1185">Reference proteome</keyword>
<evidence type="ECO:0000259" key="2">
    <source>
        <dbReference type="Pfam" id="PF01882"/>
    </source>
</evidence>
<dbReference type="STRING" id="1471761.B0W44_01830"/>
<feature type="transmembrane region" description="Helical" evidence="1">
    <location>
        <begin position="37"/>
        <end position="58"/>
    </location>
</feature>
<protein>
    <recommendedName>
        <fullName evidence="2">DUF58 domain-containing protein</fullName>
    </recommendedName>
</protein>
<gene>
    <name evidence="3" type="ORF">B0W44_01830</name>
</gene>
<evidence type="ECO:0000256" key="1">
    <source>
        <dbReference type="SAM" id="Phobius"/>
    </source>
</evidence>
<keyword evidence="1" id="KW-0812">Transmembrane</keyword>
<sequence length="410" mass="47048">MKRVWSHPRPFGLPGVLLLLGAAFIFGKVQGGFVSWFLFYAFLTVVLYEIAVFLFGLYRVNVTREFSRTRLNAGEELEVRIRVRRPGRFPFAWLWVDDHVPETVKALPRAGGKLLVSWFNSEIVYTYTCGPLPRGRHRWQRVTAQAGDVYGLVRREKKLDVTGDVLVYPTVRDITAWHTLNEQHTGTDFSQNRITEEATSVIGVRDYVHGDRLSRIHWKASAKGNGLKTKEFEFETSHHLMFFLDRCTAHYGAEQHPQFERAVSLVASLSRYALNRTYATGLVSYGKEKFVMPPARYPHTLPKIYEHLAEVRADGRFPFDKVLLWETVDLPYGTTVVGVTPLLHRPLVEAVYHLRERRVKVELFWVFSPSQLSGSEQSYVRSLGLLGVSVYRIDRERFEDILREGGATGA</sequence>
<keyword evidence="1" id="KW-1133">Transmembrane helix</keyword>
<dbReference type="PANTHER" id="PTHR34351">
    <property type="entry name" value="SLR1927 PROTEIN-RELATED"/>
    <property type="match status" value="1"/>
</dbReference>
<reference evidence="3 4" key="1">
    <citation type="journal article" date="2015" name="Int. J. Syst. Evol. Microbiol.">
        <title>Novibacillus thermophilus gen. nov., sp. nov., a Gram-staining-negative and moderately thermophilic member of the family Thermoactinomycetaceae.</title>
        <authorList>
            <person name="Yang G."/>
            <person name="Chen J."/>
            <person name="Zhou S."/>
        </authorList>
    </citation>
    <scope>NUCLEOTIDE SEQUENCE [LARGE SCALE GENOMIC DNA]</scope>
    <source>
        <strain evidence="3 4">SG-1</strain>
    </source>
</reference>
<dbReference type="AlphaFoldDB" id="A0A1U9K3T1"/>
<organism evidence="3 4">
    <name type="scientific">Novibacillus thermophilus</name>
    <dbReference type="NCBI Taxonomy" id="1471761"/>
    <lineage>
        <taxon>Bacteria</taxon>
        <taxon>Bacillati</taxon>
        <taxon>Bacillota</taxon>
        <taxon>Bacilli</taxon>
        <taxon>Bacillales</taxon>
        <taxon>Thermoactinomycetaceae</taxon>
        <taxon>Novibacillus</taxon>
    </lineage>
</organism>
<dbReference type="PANTHER" id="PTHR34351:SF2">
    <property type="entry name" value="DUF58 DOMAIN-CONTAINING PROTEIN"/>
    <property type="match status" value="1"/>
</dbReference>
<dbReference type="OrthoDB" id="140416at2"/>
<dbReference type="Pfam" id="PF01882">
    <property type="entry name" value="DUF58"/>
    <property type="match status" value="1"/>
</dbReference>
<keyword evidence="1" id="KW-0472">Membrane</keyword>
<accession>A0A1U9K3T1</accession>
<name>A0A1U9K3T1_9BACL</name>
<feature type="domain" description="DUF58" evidence="2">
    <location>
        <begin position="204"/>
        <end position="309"/>
    </location>
</feature>
<dbReference type="RefSeq" id="WP_077718522.1">
    <property type="nucleotide sequence ID" value="NZ_CP019699.1"/>
</dbReference>
<dbReference type="EMBL" id="CP019699">
    <property type="protein sequence ID" value="AQS54701.1"/>
    <property type="molecule type" value="Genomic_DNA"/>
</dbReference>
<proteinExistence type="predicted"/>
<evidence type="ECO:0000313" key="4">
    <source>
        <dbReference type="Proteomes" id="UP000188603"/>
    </source>
</evidence>